<dbReference type="PANTHER" id="PTHR14024:SF11">
    <property type="entry name" value="PERILIPIN-3"/>
    <property type="match status" value="1"/>
</dbReference>
<dbReference type="OrthoDB" id="376826at2759"/>
<dbReference type="GO" id="GO:0019915">
    <property type="term" value="P:lipid storage"/>
    <property type="evidence" value="ECO:0007669"/>
    <property type="project" value="TreeGrafter"/>
</dbReference>
<protein>
    <recommendedName>
        <fullName evidence="4">Perilipin</fullName>
    </recommendedName>
</protein>
<dbReference type="GO" id="GO:0005811">
    <property type="term" value="C:lipid droplet"/>
    <property type="evidence" value="ECO:0007669"/>
    <property type="project" value="UniProtKB-SubCell"/>
</dbReference>
<sequence>MASTKNVANTEGQENGNQNVVDRVASLPLVSSACEQVSAVYMSTKESSPAVKTICDLAEQGVKTISTVAATGAKPIVDKLEPQIAVANEYACKGLDKLEEKLPILHQVTDQVLAETKELVSSKMANVKESVMGVVDMTTTAVQGNLEKTKAVVIEGASAVGQLVATGVDISLIKSEELVDHYLPMTKEELAKVATSTEGSNSAAVQEQSYYVRLGSLSSKVRNRAYQYSISKMQQAKQNGQETLSHLYNLVDLIESAKRSAESTHLKLEDVRATLTRILVDWRKQQPDGKAKEELSDQSERIESETLAMTQTFSDQLQTICRTLASSVRGLPQNIEDQVQQVCKLAEEIYSSLSSATSFQDLSAPFLTQTKEQMLKISEGIDGVMDYLLHNTPLNWLVGPFIPQLAEDQGQNKIQ</sequence>
<evidence type="ECO:0000313" key="6">
    <source>
        <dbReference type="EMBL" id="GCB67301.1"/>
    </source>
</evidence>
<organism evidence="6 7">
    <name type="scientific">Scyliorhinus torazame</name>
    <name type="common">Cloudy catshark</name>
    <name type="synonym">Catulus torazame</name>
    <dbReference type="NCBI Taxonomy" id="75743"/>
    <lineage>
        <taxon>Eukaryota</taxon>
        <taxon>Metazoa</taxon>
        <taxon>Chordata</taxon>
        <taxon>Craniata</taxon>
        <taxon>Vertebrata</taxon>
        <taxon>Chondrichthyes</taxon>
        <taxon>Elasmobranchii</taxon>
        <taxon>Galeomorphii</taxon>
        <taxon>Galeoidea</taxon>
        <taxon>Carcharhiniformes</taxon>
        <taxon>Scyliorhinidae</taxon>
        <taxon>Scyliorhinus</taxon>
    </lineage>
</organism>
<accession>A0A401P2F6</accession>
<dbReference type="OMA" id="HAICQML"/>
<keyword evidence="7" id="KW-1185">Reference proteome</keyword>
<comment type="caution">
    <text evidence="6">The sequence shown here is derived from an EMBL/GenBank/DDBJ whole genome shotgun (WGS) entry which is preliminary data.</text>
</comment>
<dbReference type="PROSITE" id="PS51257">
    <property type="entry name" value="PROKAR_LIPOPROTEIN"/>
    <property type="match status" value="1"/>
</dbReference>
<proteinExistence type="inferred from homology"/>
<name>A0A401P2F6_SCYTO</name>
<dbReference type="SUPFAM" id="SSF109775">
    <property type="entry name" value="Mannose-6-phosphate receptor binding protein 1 (Tip47), C-terminal domain"/>
    <property type="match status" value="1"/>
</dbReference>
<dbReference type="PANTHER" id="PTHR14024">
    <property type="entry name" value="PERILIPIN"/>
    <property type="match status" value="1"/>
</dbReference>
<gene>
    <name evidence="6" type="ORF">scyTo_0005107</name>
</gene>
<dbReference type="PIRSF" id="PIRSF036881">
    <property type="entry name" value="PAT"/>
    <property type="match status" value="1"/>
</dbReference>
<dbReference type="InterPro" id="IPR004279">
    <property type="entry name" value="Perilipin"/>
</dbReference>
<comment type="subcellular location">
    <subcellularLocation>
        <location evidence="1">Lipid droplet</location>
    </subcellularLocation>
</comment>
<evidence type="ECO:0000256" key="1">
    <source>
        <dbReference type="ARBA" id="ARBA00004502"/>
    </source>
</evidence>
<evidence type="ECO:0000256" key="3">
    <source>
        <dbReference type="ARBA" id="ARBA00022677"/>
    </source>
</evidence>
<evidence type="ECO:0000256" key="5">
    <source>
        <dbReference type="SAM" id="MobiDB-lite"/>
    </source>
</evidence>
<reference evidence="6 7" key="1">
    <citation type="journal article" date="2018" name="Nat. Ecol. Evol.">
        <title>Shark genomes provide insights into elasmobranch evolution and the origin of vertebrates.</title>
        <authorList>
            <person name="Hara Y"/>
            <person name="Yamaguchi K"/>
            <person name="Onimaru K"/>
            <person name="Kadota M"/>
            <person name="Koyanagi M"/>
            <person name="Keeley SD"/>
            <person name="Tatsumi K"/>
            <person name="Tanaka K"/>
            <person name="Motone F"/>
            <person name="Kageyama Y"/>
            <person name="Nozu R"/>
            <person name="Adachi N"/>
            <person name="Nishimura O"/>
            <person name="Nakagawa R"/>
            <person name="Tanegashima C"/>
            <person name="Kiyatake I"/>
            <person name="Matsumoto R"/>
            <person name="Murakumo K"/>
            <person name="Nishida K"/>
            <person name="Terakita A"/>
            <person name="Kuratani S"/>
            <person name="Sato K"/>
            <person name="Hyodo S Kuraku.S."/>
        </authorList>
    </citation>
    <scope>NUCLEOTIDE SEQUENCE [LARGE SCALE GENOMIC DNA]</scope>
</reference>
<dbReference type="Gene3D" id="3.30.720.170">
    <property type="entry name" value="Perilipin, alpha-beta domain"/>
    <property type="match status" value="1"/>
</dbReference>
<dbReference type="EMBL" id="BFAA01001562">
    <property type="protein sequence ID" value="GCB67301.1"/>
    <property type="molecule type" value="Genomic_DNA"/>
</dbReference>
<keyword evidence="3" id="KW-0551">Lipid droplet</keyword>
<dbReference type="GO" id="GO:0005829">
    <property type="term" value="C:cytosol"/>
    <property type="evidence" value="ECO:0007669"/>
    <property type="project" value="TreeGrafter"/>
</dbReference>
<dbReference type="Proteomes" id="UP000288216">
    <property type="component" value="Unassembled WGS sequence"/>
</dbReference>
<dbReference type="AlphaFoldDB" id="A0A401P2F6"/>
<comment type="similarity">
    <text evidence="2 4">Belongs to the perilipin family.</text>
</comment>
<evidence type="ECO:0000313" key="7">
    <source>
        <dbReference type="Proteomes" id="UP000288216"/>
    </source>
</evidence>
<dbReference type="Gene3D" id="1.20.120.340">
    <property type="entry name" value="Flagellar protein FliS"/>
    <property type="match status" value="1"/>
</dbReference>
<evidence type="ECO:0000256" key="4">
    <source>
        <dbReference type="PIRNR" id="PIRNR036881"/>
    </source>
</evidence>
<evidence type="ECO:0000256" key="2">
    <source>
        <dbReference type="ARBA" id="ARBA00006311"/>
    </source>
</evidence>
<dbReference type="Pfam" id="PF03036">
    <property type="entry name" value="Perilipin"/>
    <property type="match status" value="1"/>
</dbReference>
<feature type="region of interest" description="Disordered" evidence="5">
    <location>
        <begin position="1"/>
        <end position="20"/>
    </location>
</feature>
<dbReference type="GO" id="GO:0010890">
    <property type="term" value="P:positive regulation of triglyceride storage"/>
    <property type="evidence" value="ECO:0007669"/>
    <property type="project" value="TreeGrafter"/>
</dbReference>
<dbReference type="STRING" id="75743.A0A401P2F6"/>